<evidence type="ECO:0000313" key="4">
    <source>
        <dbReference type="Proteomes" id="UP000562984"/>
    </source>
</evidence>
<accession>A0A849A9K9</accession>
<sequence length="307" mass="30326">MTDRQQRDAAEPPPPQPTAQVTPDAPDSPAVPDAPATPGMPDAPAASDPPSTPVEQAPAAGAVASRGFPWKLAAVLLVGLAVLGAVAGFVIDRVRGPQFEASSVVQVQATPNSALAILIGGNAEPVNPGDMVDVTNLATTSTVLDAAAKQLSAAGTPTSAADLSAAVSAEAVAAAHLVTITAATAEATRSQDYARAVADALAAEQQRQVAATLRAVPAATEAAGDSQSSGTDSAAAIRVRAGLLNGNLVPIKRVSDDPATQTVPGNTLPLALGVVGLAAGALITIGLSLGRRRGAEPAPSVRADAAR</sequence>
<keyword evidence="2" id="KW-1133">Transmembrane helix</keyword>
<feature type="region of interest" description="Disordered" evidence="1">
    <location>
        <begin position="1"/>
        <end position="58"/>
    </location>
</feature>
<evidence type="ECO:0000256" key="1">
    <source>
        <dbReference type="SAM" id="MobiDB-lite"/>
    </source>
</evidence>
<protein>
    <submittedName>
        <fullName evidence="3">Uncharacterized protein</fullName>
    </submittedName>
</protein>
<proteinExistence type="predicted"/>
<dbReference type="RefSeq" id="WP_171198782.1">
    <property type="nucleotide sequence ID" value="NZ_JABEND010000002.1"/>
</dbReference>
<reference evidence="3 4" key="1">
    <citation type="submission" date="2020-05" db="EMBL/GenBank/DDBJ databases">
        <title>Nakamurella sp. DB0629 isolated from air conditioner.</title>
        <authorList>
            <person name="Kim D.H."/>
            <person name="Kim D.-U."/>
        </authorList>
    </citation>
    <scope>NUCLEOTIDE SEQUENCE [LARGE SCALE GENOMIC DNA]</scope>
    <source>
        <strain evidence="3 4">DB0629</strain>
    </source>
</reference>
<evidence type="ECO:0000256" key="2">
    <source>
        <dbReference type="SAM" id="Phobius"/>
    </source>
</evidence>
<evidence type="ECO:0000313" key="3">
    <source>
        <dbReference type="EMBL" id="NNG35170.1"/>
    </source>
</evidence>
<keyword evidence="4" id="KW-1185">Reference proteome</keyword>
<feature type="compositionally biased region" description="Low complexity" evidence="1">
    <location>
        <begin position="18"/>
        <end position="49"/>
    </location>
</feature>
<dbReference type="EMBL" id="JABEND010000002">
    <property type="protein sequence ID" value="NNG35170.1"/>
    <property type="molecule type" value="Genomic_DNA"/>
</dbReference>
<feature type="transmembrane region" description="Helical" evidence="2">
    <location>
        <begin position="268"/>
        <end position="289"/>
    </location>
</feature>
<name>A0A849A9K9_9ACTN</name>
<feature type="transmembrane region" description="Helical" evidence="2">
    <location>
        <begin position="72"/>
        <end position="91"/>
    </location>
</feature>
<keyword evidence="2" id="KW-0812">Transmembrane</keyword>
<dbReference type="AlphaFoldDB" id="A0A849A9K9"/>
<feature type="compositionally biased region" description="Basic and acidic residues" evidence="1">
    <location>
        <begin position="1"/>
        <end position="10"/>
    </location>
</feature>
<dbReference type="Proteomes" id="UP000562984">
    <property type="component" value="Unassembled WGS sequence"/>
</dbReference>
<gene>
    <name evidence="3" type="ORF">HKD39_05480</name>
</gene>
<keyword evidence="2" id="KW-0472">Membrane</keyword>
<organism evidence="3 4">
    <name type="scientific">Nakamurella aerolata</name>
    <dbReference type="NCBI Taxonomy" id="1656892"/>
    <lineage>
        <taxon>Bacteria</taxon>
        <taxon>Bacillati</taxon>
        <taxon>Actinomycetota</taxon>
        <taxon>Actinomycetes</taxon>
        <taxon>Nakamurellales</taxon>
        <taxon>Nakamurellaceae</taxon>
        <taxon>Nakamurella</taxon>
    </lineage>
</organism>
<comment type="caution">
    <text evidence="3">The sequence shown here is derived from an EMBL/GenBank/DDBJ whole genome shotgun (WGS) entry which is preliminary data.</text>
</comment>